<dbReference type="Gene3D" id="1.20.58.300">
    <property type="entry name" value="FlgN-like"/>
    <property type="match status" value="1"/>
</dbReference>
<evidence type="ECO:0000313" key="2">
    <source>
        <dbReference type="EMBL" id="SHI58708.1"/>
    </source>
</evidence>
<dbReference type="SUPFAM" id="SSF140566">
    <property type="entry name" value="FlgN-like"/>
    <property type="match status" value="1"/>
</dbReference>
<reference evidence="2 3" key="1">
    <citation type="submission" date="2016-11" db="EMBL/GenBank/DDBJ databases">
        <authorList>
            <person name="Jaros S."/>
            <person name="Januszkiewicz K."/>
            <person name="Wedrychowicz H."/>
        </authorList>
    </citation>
    <scope>NUCLEOTIDE SEQUENCE [LARGE SCALE GENOMIC DNA]</scope>
    <source>
        <strain evidence="2 3">DSM 21864</strain>
    </source>
</reference>
<dbReference type="GO" id="GO:0044780">
    <property type="term" value="P:bacterial-type flagellum assembly"/>
    <property type="evidence" value="ECO:0007669"/>
    <property type="project" value="InterPro"/>
</dbReference>
<organism evidence="2 3">
    <name type="scientific">Clostridium amylolyticum</name>
    <dbReference type="NCBI Taxonomy" id="1121298"/>
    <lineage>
        <taxon>Bacteria</taxon>
        <taxon>Bacillati</taxon>
        <taxon>Bacillota</taxon>
        <taxon>Clostridia</taxon>
        <taxon>Eubacteriales</taxon>
        <taxon>Clostridiaceae</taxon>
        <taxon>Clostridium</taxon>
    </lineage>
</organism>
<dbReference type="AlphaFoldDB" id="A0A1M6CDC4"/>
<gene>
    <name evidence="2" type="ORF">SAMN05444401_1078</name>
</gene>
<name>A0A1M6CDC4_9CLOT</name>
<dbReference type="OrthoDB" id="1755640at2"/>
<evidence type="ECO:0000313" key="3">
    <source>
        <dbReference type="Proteomes" id="UP000184080"/>
    </source>
</evidence>
<dbReference type="EMBL" id="FQZO01000001">
    <property type="protein sequence ID" value="SHI58708.1"/>
    <property type="molecule type" value="Genomic_DNA"/>
</dbReference>
<dbReference type="Proteomes" id="UP000184080">
    <property type="component" value="Unassembled WGS sequence"/>
</dbReference>
<dbReference type="Pfam" id="PF05130">
    <property type="entry name" value="FlgN"/>
    <property type="match status" value="1"/>
</dbReference>
<dbReference type="InterPro" id="IPR007809">
    <property type="entry name" value="FlgN-like"/>
</dbReference>
<evidence type="ECO:0000256" key="1">
    <source>
        <dbReference type="ARBA" id="ARBA00022795"/>
    </source>
</evidence>
<dbReference type="InterPro" id="IPR036679">
    <property type="entry name" value="FlgN-like_sf"/>
</dbReference>
<dbReference type="RefSeq" id="WP_073004349.1">
    <property type="nucleotide sequence ID" value="NZ_FQZO01000001.1"/>
</dbReference>
<keyword evidence="1" id="KW-1005">Bacterial flagellum biogenesis</keyword>
<keyword evidence="3" id="KW-1185">Reference proteome</keyword>
<accession>A0A1M6CDC4</accession>
<proteinExistence type="predicted"/>
<sequence>MREELKVIMKNEYEALSNLLYLMDKQYALIMKKDIFGLDKIIEEIQWCNKKVAETEVARRKLSQGKAMKDIINVSSDEELDNLYRNIVKILEEITLQKDTNELLIKQSLSYTNRMLSYINPNRNTVTYDSYGKFKR</sequence>
<dbReference type="STRING" id="1121298.SAMN05444401_1078"/>
<protein>
    <submittedName>
        <fullName evidence="2">FlgN protein</fullName>
    </submittedName>
</protein>